<dbReference type="AlphaFoldDB" id="A0A9W9VG09"/>
<evidence type="ECO:0000313" key="1">
    <source>
        <dbReference type="EMBL" id="KAJ5378145.1"/>
    </source>
</evidence>
<dbReference type="Proteomes" id="UP001147782">
    <property type="component" value="Unassembled WGS sequence"/>
</dbReference>
<dbReference type="EMBL" id="JAPZBS010000004">
    <property type="protein sequence ID" value="KAJ5378145.1"/>
    <property type="molecule type" value="Genomic_DNA"/>
</dbReference>
<sequence>MGSAQYIAGRLGSENCEEQLIVYNWREVKKSSEAANGGSPALSRQVGEVGGAKNRYVILCCAAMDLRNEDELYGVS</sequence>
<evidence type="ECO:0000313" key="2">
    <source>
        <dbReference type="Proteomes" id="UP001147782"/>
    </source>
</evidence>
<keyword evidence="2" id="KW-1185">Reference proteome</keyword>
<organism evidence="1 2">
    <name type="scientific">Penicillium cataractarum</name>
    <dbReference type="NCBI Taxonomy" id="2100454"/>
    <lineage>
        <taxon>Eukaryota</taxon>
        <taxon>Fungi</taxon>
        <taxon>Dikarya</taxon>
        <taxon>Ascomycota</taxon>
        <taxon>Pezizomycotina</taxon>
        <taxon>Eurotiomycetes</taxon>
        <taxon>Eurotiomycetidae</taxon>
        <taxon>Eurotiales</taxon>
        <taxon>Aspergillaceae</taxon>
        <taxon>Penicillium</taxon>
    </lineage>
</organism>
<proteinExistence type="predicted"/>
<reference evidence="1" key="1">
    <citation type="submission" date="2022-11" db="EMBL/GenBank/DDBJ databases">
        <authorList>
            <person name="Petersen C."/>
        </authorList>
    </citation>
    <scope>NUCLEOTIDE SEQUENCE</scope>
    <source>
        <strain evidence="1">IBT 29864</strain>
    </source>
</reference>
<dbReference type="RefSeq" id="XP_056557008.1">
    <property type="nucleotide sequence ID" value="XM_056698483.1"/>
</dbReference>
<reference evidence="1" key="2">
    <citation type="journal article" date="2023" name="IMA Fungus">
        <title>Comparative genomic study of the Penicillium genus elucidates a diverse pangenome and 15 lateral gene transfer events.</title>
        <authorList>
            <person name="Petersen C."/>
            <person name="Sorensen T."/>
            <person name="Nielsen M.R."/>
            <person name="Sondergaard T.E."/>
            <person name="Sorensen J.L."/>
            <person name="Fitzpatrick D.A."/>
            <person name="Frisvad J.C."/>
            <person name="Nielsen K.L."/>
        </authorList>
    </citation>
    <scope>NUCLEOTIDE SEQUENCE</scope>
    <source>
        <strain evidence="1">IBT 29864</strain>
    </source>
</reference>
<name>A0A9W9VG09_9EURO</name>
<gene>
    <name evidence="1" type="ORF">N7496_005554</name>
</gene>
<comment type="caution">
    <text evidence="1">The sequence shown here is derived from an EMBL/GenBank/DDBJ whole genome shotgun (WGS) entry which is preliminary data.</text>
</comment>
<dbReference type="GeneID" id="81437662"/>
<accession>A0A9W9VG09</accession>
<protein>
    <submittedName>
        <fullName evidence="1">Uncharacterized protein</fullName>
    </submittedName>
</protein>